<reference evidence="3 4" key="1">
    <citation type="submission" date="2017-05" db="EMBL/GenBank/DDBJ databases">
        <authorList>
            <person name="Varghese N."/>
            <person name="Submissions S."/>
        </authorList>
    </citation>
    <scope>NUCLEOTIDE SEQUENCE [LARGE SCALE GENOMIC DNA]</scope>
    <source>
        <strain evidence="3 4">DSM 100094</strain>
    </source>
</reference>
<dbReference type="EMBL" id="FXTK01000015">
    <property type="protein sequence ID" value="SMO87407.1"/>
    <property type="molecule type" value="Genomic_DNA"/>
</dbReference>
<sequence length="345" mass="37132">MIPCAFAIPGDINTLTGGFIYERRLLLGLREMGHDMRHLQLPAGFPDPSPAEMAKAIDIMTAEERPLIVDGLVFGSIDTSGLARCRAPLIAMIHHPLAMESGLPPARRDHLFATECDNLRLARHILVPSPHTRDMLVQRYEVAPERITIARPGTKRARLAHAPDLPPLILAVGILHPRKGHDILISALGDLADLDWQAMIVGRSWDADYVRDISAQIAASPVGQRINLAGEIKPERLEEVYAKASVFALATRYEGHGIVFDEALAHGLPIVSCRTGAVPDTVPAQAGLLVPPDDAPAFGAALRRMLSDAQLRTSLQDGARQAGADLPGWDRTAAIASGVLQGLAP</sequence>
<dbReference type="AlphaFoldDB" id="A0A521EU36"/>
<evidence type="ECO:0000313" key="3">
    <source>
        <dbReference type="EMBL" id="SMO87407.1"/>
    </source>
</evidence>
<dbReference type="PANTHER" id="PTHR46401:SF2">
    <property type="entry name" value="GLYCOSYLTRANSFERASE WBBK-RELATED"/>
    <property type="match status" value="1"/>
</dbReference>
<accession>A0A521EU36</accession>
<dbReference type="Pfam" id="PF13692">
    <property type="entry name" value="Glyco_trans_1_4"/>
    <property type="match status" value="1"/>
</dbReference>
<dbReference type="SUPFAM" id="SSF53756">
    <property type="entry name" value="UDP-Glycosyltransferase/glycogen phosphorylase"/>
    <property type="match status" value="1"/>
</dbReference>
<keyword evidence="1 3" id="KW-0808">Transferase</keyword>
<evidence type="ECO:0000313" key="4">
    <source>
        <dbReference type="Proteomes" id="UP000319014"/>
    </source>
</evidence>
<dbReference type="CDD" id="cd03801">
    <property type="entry name" value="GT4_PimA-like"/>
    <property type="match status" value="1"/>
</dbReference>
<name>A0A521EU36_9RHOB</name>
<protein>
    <submittedName>
        <fullName evidence="3">Glycosyltransferase involved in cell wall bisynthesis</fullName>
    </submittedName>
</protein>
<dbReference type="GO" id="GO:0009103">
    <property type="term" value="P:lipopolysaccharide biosynthetic process"/>
    <property type="evidence" value="ECO:0007669"/>
    <property type="project" value="TreeGrafter"/>
</dbReference>
<keyword evidence="4" id="KW-1185">Reference proteome</keyword>
<dbReference type="InterPro" id="IPR028098">
    <property type="entry name" value="Glyco_trans_4-like_N"/>
</dbReference>
<organism evidence="3 4">
    <name type="scientific">Paracoccus laeviglucosivorans</name>
    <dbReference type="NCBI Taxonomy" id="1197861"/>
    <lineage>
        <taxon>Bacteria</taxon>
        <taxon>Pseudomonadati</taxon>
        <taxon>Pseudomonadota</taxon>
        <taxon>Alphaproteobacteria</taxon>
        <taxon>Rhodobacterales</taxon>
        <taxon>Paracoccaceae</taxon>
        <taxon>Paracoccus</taxon>
    </lineage>
</organism>
<dbReference type="Gene3D" id="3.40.50.2000">
    <property type="entry name" value="Glycogen Phosphorylase B"/>
    <property type="match status" value="2"/>
</dbReference>
<proteinExistence type="predicted"/>
<evidence type="ECO:0000259" key="2">
    <source>
        <dbReference type="Pfam" id="PF13439"/>
    </source>
</evidence>
<dbReference type="GO" id="GO:0016757">
    <property type="term" value="F:glycosyltransferase activity"/>
    <property type="evidence" value="ECO:0007669"/>
    <property type="project" value="UniProtKB-ARBA"/>
</dbReference>
<gene>
    <name evidence="3" type="ORF">SAMN06265221_11583</name>
</gene>
<feature type="domain" description="Glycosyltransferase subfamily 4-like N-terminal" evidence="2">
    <location>
        <begin position="80"/>
        <end position="154"/>
    </location>
</feature>
<dbReference type="PANTHER" id="PTHR46401">
    <property type="entry name" value="GLYCOSYLTRANSFERASE WBBK-RELATED"/>
    <property type="match status" value="1"/>
</dbReference>
<evidence type="ECO:0000256" key="1">
    <source>
        <dbReference type="ARBA" id="ARBA00022679"/>
    </source>
</evidence>
<dbReference type="RefSeq" id="WP_185958710.1">
    <property type="nucleotide sequence ID" value="NZ_FXTK01000015.1"/>
</dbReference>
<dbReference type="Proteomes" id="UP000319014">
    <property type="component" value="Unassembled WGS sequence"/>
</dbReference>
<dbReference type="Pfam" id="PF13439">
    <property type="entry name" value="Glyco_transf_4"/>
    <property type="match status" value="1"/>
</dbReference>